<dbReference type="EMBL" id="LUGH01002233">
    <property type="protein sequence ID" value="OBZ80356.1"/>
    <property type="molecule type" value="Genomic_DNA"/>
</dbReference>
<dbReference type="Proteomes" id="UP000093000">
    <property type="component" value="Unassembled WGS sequence"/>
</dbReference>
<dbReference type="AlphaFoldDB" id="A0A1C7MVC5"/>
<accession>A0A1C7MVC5</accession>
<organism evidence="1 2">
    <name type="scientific">Choanephora cucurbitarum</name>
    <dbReference type="NCBI Taxonomy" id="101091"/>
    <lineage>
        <taxon>Eukaryota</taxon>
        <taxon>Fungi</taxon>
        <taxon>Fungi incertae sedis</taxon>
        <taxon>Mucoromycota</taxon>
        <taxon>Mucoromycotina</taxon>
        <taxon>Mucoromycetes</taxon>
        <taxon>Mucorales</taxon>
        <taxon>Mucorineae</taxon>
        <taxon>Choanephoraceae</taxon>
        <taxon>Choanephoroideae</taxon>
        <taxon>Choanephora</taxon>
    </lineage>
</organism>
<comment type="caution">
    <text evidence="1">The sequence shown here is derived from an EMBL/GenBank/DDBJ whole genome shotgun (WGS) entry which is preliminary data.</text>
</comment>
<evidence type="ECO:0000313" key="1">
    <source>
        <dbReference type="EMBL" id="OBZ80356.1"/>
    </source>
</evidence>
<keyword evidence="2" id="KW-1185">Reference proteome</keyword>
<dbReference type="OrthoDB" id="2290280at2759"/>
<dbReference type="InParanoid" id="A0A1C7MVC5"/>
<name>A0A1C7MVC5_9FUNG</name>
<feature type="non-terminal residue" evidence="1">
    <location>
        <position position="173"/>
    </location>
</feature>
<proteinExistence type="predicted"/>
<gene>
    <name evidence="1" type="ORF">A0J61_11595</name>
</gene>
<evidence type="ECO:0000313" key="2">
    <source>
        <dbReference type="Proteomes" id="UP000093000"/>
    </source>
</evidence>
<sequence length="173" mass="20004">GDSESTIDYIYASPVLFHHLHSSTVDFINSFTFASHHQGPGLWRAHPNLAHNRYFTEKLTSKLDEFHYLLRSSTPPLSPQEQWDDIKVLAKMIAQQVVRPYQRQLTRLHRKRNKLLREHKLTSILPLRLAAIEKQIGIIQQGRVETLALRAGKHWRDNGETSTGYLKSTISSR</sequence>
<protein>
    <submittedName>
        <fullName evidence="1">Uncharacterized protein</fullName>
    </submittedName>
</protein>
<reference evidence="1 2" key="1">
    <citation type="submission" date="2016-03" db="EMBL/GenBank/DDBJ databases">
        <title>Choanephora cucurbitarum.</title>
        <authorList>
            <person name="Min B."/>
            <person name="Park H."/>
            <person name="Park J.-H."/>
            <person name="Shin H.-D."/>
            <person name="Choi I.-G."/>
        </authorList>
    </citation>
    <scope>NUCLEOTIDE SEQUENCE [LARGE SCALE GENOMIC DNA]</scope>
    <source>
        <strain evidence="1 2">KUS-F28377</strain>
    </source>
</reference>
<feature type="non-terminal residue" evidence="1">
    <location>
        <position position="1"/>
    </location>
</feature>